<reference evidence="2 3" key="1">
    <citation type="submission" date="2018-02" db="EMBL/GenBank/DDBJ databases">
        <authorList>
            <person name="Cohen D.B."/>
            <person name="Kent A.D."/>
        </authorList>
    </citation>
    <scope>NUCLEOTIDE SEQUENCE [LARGE SCALE GENOMIC DNA]</scope>
    <source>
        <strain evidence="2">1</strain>
    </source>
</reference>
<gene>
    <name evidence="2" type="ORF">MPLG2_1620</name>
</gene>
<dbReference type="EMBL" id="LT985188">
    <property type="protein sequence ID" value="SPD86656.1"/>
    <property type="molecule type" value="Genomic_DNA"/>
</dbReference>
<accession>A0A2N9JGZ0</accession>
<organism evidence="2 3">
    <name type="scientific">Micropruina glycogenica</name>
    <dbReference type="NCBI Taxonomy" id="75385"/>
    <lineage>
        <taxon>Bacteria</taxon>
        <taxon>Bacillati</taxon>
        <taxon>Actinomycetota</taxon>
        <taxon>Actinomycetes</taxon>
        <taxon>Propionibacteriales</taxon>
        <taxon>Nocardioidaceae</taxon>
        <taxon>Micropruina</taxon>
    </lineage>
</organism>
<evidence type="ECO:0000313" key="3">
    <source>
        <dbReference type="Proteomes" id="UP000238164"/>
    </source>
</evidence>
<sequence length="108" mass="11550">MLTPAGLVCGPASVCFPQSSRNILLMNMGFFGIQFSFGITQTAMSRLFSAMGATAHDLPILTDHGLNDQTRHRAGQGRRDGSHQRADPAGLGARRDRQQQGRPGCGVP</sequence>
<proteinExistence type="predicted"/>
<evidence type="ECO:0000256" key="1">
    <source>
        <dbReference type="SAM" id="MobiDB-lite"/>
    </source>
</evidence>
<feature type="region of interest" description="Disordered" evidence="1">
    <location>
        <begin position="61"/>
        <end position="108"/>
    </location>
</feature>
<protein>
    <submittedName>
        <fullName evidence="2">Uncharacterized protein</fullName>
    </submittedName>
</protein>
<dbReference type="AlphaFoldDB" id="A0A2N9JGZ0"/>
<name>A0A2N9JGZ0_9ACTN</name>
<dbReference type="KEGG" id="mgg:MPLG2_1620"/>
<feature type="compositionally biased region" description="Basic and acidic residues" evidence="1">
    <location>
        <begin position="65"/>
        <end position="86"/>
    </location>
</feature>
<dbReference type="Proteomes" id="UP000238164">
    <property type="component" value="Chromosome 1"/>
</dbReference>
<evidence type="ECO:0000313" key="2">
    <source>
        <dbReference type="EMBL" id="SPD86656.1"/>
    </source>
</evidence>
<keyword evidence="3" id="KW-1185">Reference proteome</keyword>